<evidence type="ECO:0000313" key="2">
    <source>
        <dbReference type="Proteomes" id="UP001057452"/>
    </source>
</evidence>
<protein>
    <submittedName>
        <fullName evidence="1">Uncharacterized protein</fullName>
    </submittedName>
</protein>
<reference evidence="1" key="1">
    <citation type="submission" date="2022-05" db="EMBL/GenBank/DDBJ databases">
        <title>Chromosome-level genome of Chaenocephalus aceratus.</title>
        <authorList>
            <person name="Park H."/>
        </authorList>
    </citation>
    <scope>NUCLEOTIDE SEQUENCE</scope>
    <source>
        <strain evidence="1">KU_202001</strain>
    </source>
</reference>
<dbReference type="Proteomes" id="UP001057452">
    <property type="component" value="Chromosome 22"/>
</dbReference>
<feature type="non-terminal residue" evidence="1">
    <location>
        <position position="1"/>
    </location>
</feature>
<name>A0ACB9WGW7_CHAAC</name>
<keyword evidence="2" id="KW-1185">Reference proteome</keyword>
<comment type="caution">
    <text evidence="1">The sequence shown here is derived from an EMBL/GenBank/DDBJ whole genome shotgun (WGS) entry which is preliminary data.</text>
</comment>
<proteinExistence type="predicted"/>
<sequence>SDAFPAIRMLPPPPPLLLRIKAIKMLKYCIFFFQTPDYRIKETRRTFNKDD</sequence>
<gene>
    <name evidence="1" type="ORF">KUCAC02_024123</name>
</gene>
<accession>A0ACB9WGW7</accession>
<organism evidence="1 2">
    <name type="scientific">Chaenocephalus aceratus</name>
    <name type="common">Blackfin icefish</name>
    <name type="synonym">Chaenichthys aceratus</name>
    <dbReference type="NCBI Taxonomy" id="36190"/>
    <lineage>
        <taxon>Eukaryota</taxon>
        <taxon>Metazoa</taxon>
        <taxon>Chordata</taxon>
        <taxon>Craniata</taxon>
        <taxon>Vertebrata</taxon>
        <taxon>Euteleostomi</taxon>
        <taxon>Actinopterygii</taxon>
        <taxon>Neopterygii</taxon>
        <taxon>Teleostei</taxon>
        <taxon>Neoteleostei</taxon>
        <taxon>Acanthomorphata</taxon>
        <taxon>Eupercaria</taxon>
        <taxon>Perciformes</taxon>
        <taxon>Notothenioidei</taxon>
        <taxon>Channichthyidae</taxon>
        <taxon>Chaenocephalus</taxon>
    </lineage>
</organism>
<evidence type="ECO:0000313" key="1">
    <source>
        <dbReference type="EMBL" id="KAI4812755.1"/>
    </source>
</evidence>
<dbReference type="EMBL" id="CM043806">
    <property type="protein sequence ID" value="KAI4812755.1"/>
    <property type="molecule type" value="Genomic_DNA"/>
</dbReference>